<dbReference type="PATRIC" id="fig|1397108.4.peg.851"/>
<dbReference type="STRING" id="1397108.IMCC12053_824"/>
<keyword evidence="1" id="KW-0472">Membrane</keyword>
<reference evidence="2 3" key="1">
    <citation type="submission" date="2015-05" db="EMBL/GenBank/DDBJ databases">
        <authorList>
            <person name="Wang D.B."/>
            <person name="Wang M."/>
        </authorList>
    </citation>
    <scope>NUCLEOTIDE SEQUENCE [LARGE SCALE GENOMIC DNA]</scope>
    <source>
        <strain evidence="2 3">IMCC 12053</strain>
    </source>
</reference>
<dbReference type="AlphaFoldDB" id="A0A0P0A8J2"/>
<organism evidence="2 3">
    <name type="scientific">Celeribacter marinus</name>
    <dbReference type="NCBI Taxonomy" id="1397108"/>
    <lineage>
        <taxon>Bacteria</taxon>
        <taxon>Pseudomonadati</taxon>
        <taxon>Pseudomonadota</taxon>
        <taxon>Alphaproteobacteria</taxon>
        <taxon>Rhodobacterales</taxon>
        <taxon>Roseobacteraceae</taxon>
        <taxon>Celeribacter</taxon>
    </lineage>
</organism>
<evidence type="ECO:0000313" key="3">
    <source>
        <dbReference type="Proteomes" id="UP000064920"/>
    </source>
</evidence>
<proteinExistence type="predicted"/>
<dbReference type="Proteomes" id="UP000064920">
    <property type="component" value="Chromosome"/>
</dbReference>
<protein>
    <submittedName>
        <fullName evidence="2">Uncharacterized protein</fullName>
    </submittedName>
</protein>
<accession>A0A0P0A8J2</accession>
<keyword evidence="1" id="KW-0812">Transmembrane</keyword>
<dbReference type="KEGG" id="cmar:IMCC12053_824"/>
<feature type="transmembrane region" description="Helical" evidence="1">
    <location>
        <begin position="34"/>
        <end position="54"/>
    </location>
</feature>
<gene>
    <name evidence="2" type="ORF">IMCC12053_824</name>
</gene>
<evidence type="ECO:0000256" key="1">
    <source>
        <dbReference type="SAM" id="Phobius"/>
    </source>
</evidence>
<evidence type="ECO:0000313" key="2">
    <source>
        <dbReference type="EMBL" id="ALI54772.1"/>
    </source>
</evidence>
<keyword evidence="1" id="KW-1133">Transmembrane helix</keyword>
<dbReference type="EMBL" id="CP012023">
    <property type="protein sequence ID" value="ALI54772.1"/>
    <property type="molecule type" value="Genomic_DNA"/>
</dbReference>
<name>A0A0P0A8J2_9RHOB</name>
<sequence length="62" mass="6537">MVFGVYALIRAALSLGLSIPFAGMGVRMVIAMSLYMWPVVLVALSIGAALGLLLKRRGTTAQ</sequence>
<keyword evidence="3" id="KW-1185">Reference proteome</keyword>